<dbReference type="HOGENOM" id="CLU_3202190_0_0_10"/>
<dbReference type="EMBL" id="HG934468">
    <property type="protein sequence ID" value="CDN32060.1"/>
    <property type="molecule type" value="Genomic_DNA"/>
</dbReference>
<dbReference type="Proteomes" id="UP000027616">
    <property type="component" value="Chromosome I"/>
</dbReference>
<evidence type="ECO:0000313" key="3">
    <source>
        <dbReference type="Proteomes" id="UP000027616"/>
    </source>
</evidence>
<sequence>MATVDIKKTTWAGALIALGIVFGDIGTSPLYSYAGYIDRLEGGRL</sequence>
<accession>A0A060R917</accession>
<gene>
    <name evidence="2" type="ORF">BN938_1983</name>
</gene>
<feature type="domain" description="K+ potassium transporter integral membrane" evidence="1">
    <location>
        <begin position="14"/>
        <end position="37"/>
    </location>
</feature>
<dbReference type="AlphaFoldDB" id="A0A060R917"/>
<evidence type="ECO:0000259" key="1">
    <source>
        <dbReference type="Pfam" id="PF02705"/>
    </source>
</evidence>
<dbReference type="Pfam" id="PF02705">
    <property type="entry name" value="K_trans"/>
    <property type="match status" value="1"/>
</dbReference>
<keyword evidence="3" id="KW-1185">Reference proteome</keyword>
<dbReference type="KEGG" id="rbc:BN938_1983"/>
<protein>
    <recommendedName>
        <fullName evidence="1">K+ potassium transporter integral membrane domain-containing protein</fullName>
    </recommendedName>
</protein>
<reference evidence="2 3" key="1">
    <citation type="journal article" date="2015" name="Genome Announc.">
        <title>Complete Genome Sequence of the Novel Leech Symbiont Mucinivorans hirudinis M3T.</title>
        <authorList>
            <person name="Nelson M.C."/>
            <person name="Bomar L."/>
            <person name="Graf J."/>
        </authorList>
    </citation>
    <scope>NUCLEOTIDE SEQUENCE [LARGE SCALE GENOMIC DNA]</scope>
    <source>
        <strain evidence="3">M3</strain>
    </source>
</reference>
<dbReference type="InterPro" id="IPR053951">
    <property type="entry name" value="K_trans_N"/>
</dbReference>
<evidence type="ECO:0000313" key="2">
    <source>
        <dbReference type="EMBL" id="CDN32060.1"/>
    </source>
</evidence>
<name>A0A060R917_9BACT</name>
<organism evidence="2 3">
    <name type="scientific">Mucinivorans hirudinis</name>
    <dbReference type="NCBI Taxonomy" id="1433126"/>
    <lineage>
        <taxon>Bacteria</taxon>
        <taxon>Pseudomonadati</taxon>
        <taxon>Bacteroidota</taxon>
        <taxon>Bacteroidia</taxon>
        <taxon>Bacteroidales</taxon>
        <taxon>Rikenellaceae</taxon>
        <taxon>Mucinivorans</taxon>
    </lineage>
</organism>
<proteinExistence type="predicted"/>
<dbReference type="PATRIC" id="fig|1433126.3.peg.1960"/>